<name>X6NMM1_RETFI</name>
<dbReference type="PANTHER" id="PTHR46504">
    <property type="entry name" value="TRNASE Z TRZ1"/>
    <property type="match status" value="1"/>
</dbReference>
<gene>
    <name evidence="2" type="ORF">RFI_09629</name>
</gene>
<dbReference type="SUPFAM" id="SSF56281">
    <property type="entry name" value="Metallo-hydrolase/oxidoreductase"/>
    <property type="match status" value="1"/>
</dbReference>
<accession>X6NMM1</accession>
<dbReference type="AlphaFoldDB" id="X6NMM1"/>
<dbReference type="Proteomes" id="UP000023152">
    <property type="component" value="Unassembled WGS sequence"/>
</dbReference>
<feature type="compositionally biased region" description="Basic and acidic residues" evidence="1">
    <location>
        <begin position="10"/>
        <end position="20"/>
    </location>
</feature>
<organism evidence="2 3">
    <name type="scientific">Reticulomyxa filosa</name>
    <dbReference type="NCBI Taxonomy" id="46433"/>
    <lineage>
        <taxon>Eukaryota</taxon>
        <taxon>Sar</taxon>
        <taxon>Rhizaria</taxon>
        <taxon>Retaria</taxon>
        <taxon>Foraminifera</taxon>
        <taxon>Monothalamids</taxon>
        <taxon>Reticulomyxidae</taxon>
        <taxon>Reticulomyxa</taxon>
    </lineage>
</organism>
<evidence type="ECO:0000313" key="3">
    <source>
        <dbReference type="Proteomes" id="UP000023152"/>
    </source>
</evidence>
<feature type="region of interest" description="Disordered" evidence="1">
    <location>
        <begin position="1"/>
        <end position="23"/>
    </location>
</feature>
<dbReference type="PANTHER" id="PTHR46504:SF2">
    <property type="entry name" value="TRNASE Z TRZ1"/>
    <property type="match status" value="1"/>
</dbReference>
<evidence type="ECO:0000313" key="2">
    <source>
        <dbReference type="EMBL" id="ETO27505.1"/>
    </source>
</evidence>
<dbReference type="EMBL" id="ASPP01007218">
    <property type="protein sequence ID" value="ETO27505.1"/>
    <property type="molecule type" value="Genomic_DNA"/>
</dbReference>
<sequence>MSLASNDPSPPKEETEKKSEPSQTVCMYLPEPIPKNPTRTFRSWKMKGTHWTLMDHISNYCKVFVELNGYKTLPDKPNWHFRINDASLMICHHSVPCLGYKFDEKKKVRKPEYANITKKEDFIALRKQNVDVNMEVWEKKFVYVGDTSITVLHTNKDLFLYPIIIIECTFLHEEEKIQDKIEHDGHILWKDLKPFVLKHSDITWVLIHFSCRYDEHEIVEFFQNEQNELLKTQKIQNTTSTSIPLQNIVLWACHRTDGTKKF</sequence>
<dbReference type="Gene3D" id="3.60.15.10">
    <property type="entry name" value="Ribonuclease Z/Hydroxyacylglutathione hydrolase-like"/>
    <property type="match status" value="1"/>
</dbReference>
<proteinExistence type="predicted"/>
<comment type="caution">
    <text evidence="2">The sequence shown here is derived from an EMBL/GenBank/DDBJ whole genome shotgun (WGS) entry which is preliminary data.</text>
</comment>
<reference evidence="2 3" key="1">
    <citation type="journal article" date="2013" name="Curr. Biol.">
        <title>The Genome of the Foraminiferan Reticulomyxa filosa.</title>
        <authorList>
            <person name="Glockner G."/>
            <person name="Hulsmann N."/>
            <person name="Schleicher M."/>
            <person name="Noegel A.A."/>
            <person name="Eichinger L."/>
            <person name="Gallinger C."/>
            <person name="Pawlowski J."/>
            <person name="Sierra R."/>
            <person name="Euteneuer U."/>
            <person name="Pillet L."/>
            <person name="Moustafa A."/>
            <person name="Platzer M."/>
            <person name="Groth M."/>
            <person name="Szafranski K."/>
            <person name="Schliwa M."/>
        </authorList>
    </citation>
    <scope>NUCLEOTIDE SEQUENCE [LARGE SCALE GENOMIC DNA]</scope>
</reference>
<evidence type="ECO:0000256" key="1">
    <source>
        <dbReference type="SAM" id="MobiDB-lite"/>
    </source>
</evidence>
<protein>
    <submittedName>
        <fullName evidence="2">Uncharacterized protein</fullName>
    </submittedName>
</protein>
<dbReference type="OrthoDB" id="527344at2759"/>
<dbReference type="InterPro" id="IPR036866">
    <property type="entry name" value="RibonucZ/Hydroxyglut_hydro"/>
</dbReference>
<keyword evidence="3" id="KW-1185">Reference proteome</keyword>